<proteinExistence type="predicted"/>
<dbReference type="Pfam" id="PF01370">
    <property type="entry name" value="Epimerase"/>
    <property type="match status" value="1"/>
</dbReference>
<dbReference type="InterPro" id="IPR001509">
    <property type="entry name" value="Epimerase_deHydtase"/>
</dbReference>
<dbReference type="InterPro" id="IPR050177">
    <property type="entry name" value="Lipid_A_modif_metabolic_enz"/>
</dbReference>
<organism evidence="2">
    <name type="scientific">Microbacterium sp. LWS13-1.2</name>
    <dbReference type="NCBI Taxonomy" id="3135264"/>
    <lineage>
        <taxon>Bacteria</taxon>
        <taxon>Bacillati</taxon>
        <taxon>Actinomycetota</taxon>
        <taxon>Actinomycetes</taxon>
        <taxon>Micrococcales</taxon>
        <taxon>Microbacteriaceae</taxon>
        <taxon>Microbacterium</taxon>
    </lineage>
</organism>
<sequence>MSRAGHTGAARAAAALSSLSTQPITVTDPAAHRVRHERVRVLVTGGAGFLGSHVAAALVAHPDVDLVVAGDVRRPEHPIEGVVYDDCDVTRAAGLVPLLERHRIDVVVHLAAIVHPGRDHDLEYRVDVDGSRHVLEACVEAGVRRVVVSSSGAAYGYHADNPEWLRESDPVRGNDEFPYSKHKRLVEQLLAGYRTAHPELEQVVFRIGTILGPTVQNQITALWDGRALLKVRGSESPFVFVWVDDVAAAMARAATDGPPGVYNVAGDGRVTVPEIAQRLGKPVVTVPAGVLGFGLRVGRMLRLTVHGPEQVGFLRHRPVLANRALKQDFGYTPSKTSAEAFEAYLATHPGVARR</sequence>
<accession>A0AAU6SG80</accession>
<dbReference type="SMART" id="SM00822">
    <property type="entry name" value="PKS_KR"/>
    <property type="match status" value="1"/>
</dbReference>
<dbReference type="InterPro" id="IPR036291">
    <property type="entry name" value="NAD(P)-bd_dom_sf"/>
</dbReference>
<dbReference type="CDD" id="cd05240">
    <property type="entry name" value="UDP_G4E_3_SDR_e"/>
    <property type="match status" value="1"/>
</dbReference>
<protein>
    <submittedName>
        <fullName evidence="2">SDR family oxidoreductase</fullName>
    </submittedName>
</protein>
<name>A0AAU6SG80_9MICO</name>
<dbReference type="EMBL" id="CP151632">
    <property type="protein sequence ID" value="WZO35924.1"/>
    <property type="molecule type" value="Genomic_DNA"/>
</dbReference>
<dbReference type="RefSeq" id="WP_349426737.1">
    <property type="nucleotide sequence ID" value="NZ_CP151632.1"/>
</dbReference>
<dbReference type="PANTHER" id="PTHR43245">
    <property type="entry name" value="BIFUNCTIONAL POLYMYXIN RESISTANCE PROTEIN ARNA"/>
    <property type="match status" value="1"/>
</dbReference>
<gene>
    <name evidence="2" type="ORF">MRBLWS13_003640</name>
</gene>
<reference evidence="2" key="1">
    <citation type="submission" date="2024-04" db="EMBL/GenBank/DDBJ databases">
        <authorList>
            <person name="Roder T."/>
            <person name="Oberhansli S."/>
            <person name="Kreuzer M."/>
        </authorList>
    </citation>
    <scope>NUCLEOTIDE SEQUENCE</scope>
    <source>
        <strain evidence="2">LWS13-1.2</strain>
    </source>
</reference>
<dbReference type="AlphaFoldDB" id="A0AAU6SG80"/>
<evidence type="ECO:0000313" key="2">
    <source>
        <dbReference type="EMBL" id="WZO35924.1"/>
    </source>
</evidence>
<evidence type="ECO:0000259" key="1">
    <source>
        <dbReference type="SMART" id="SM00822"/>
    </source>
</evidence>
<dbReference type="Gene3D" id="3.40.50.720">
    <property type="entry name" value="NAD(P)-binding Rossmann-like Domain"/>
    <property type="match status" value="1"/>
</dbReference>
<dbReference type="InterPro" id="IPR057326">
    <property type="entry name" value="KR_dom"/>
</dbReference>
<dbReference type="SUPFAM" id="SSF51735">
    <property type="entry name" value="NAD(P)-binding Rossmann-fold domains"/>
    <property type="match status" value="1"/>
</dbReference>
<feature type="domain" description="Ketoreductase" evidence="1">
    <location>
        <begin position="39"/>
        <end position="213"/>
    </location>
</feature>